<dbReference type="AlphaFoldDB" id="A0A9P0H5I8"/>
<dbReference type="InterPro" id="IPR050602">
    <property type="entry name" value="Malonyl-ACP_OMT"/>
</dbReference>
<accession>A0A9P0H5I8</accession>
<dbReference type="PANTHER" id="PTHR13090">
    <property type="entry name" value="ARGININE-HYDROXYLASE NDUFAF5, MITOCHONDRIAL"/>
    <property type="match status" value="1"/>
</dbReference>
<keyword evidence="4" id="KW-1185">Reference proteome</keyword>
<evidence type="ECO:0000256" key="1">
    <source>
        <dbReference type="ARBA" id="ARBA00022603"/>
    </source>
</evidence>
<keyword evidence="1" id="KW-0489">Methyltransferase</keyword>
<keyword evidence="2" id="KW-0808">Transferase</keyword>
<evidence type="ECO:0000313" key="4">
    <source>
        <dbReference type="Proteomes" id="UP001152798"/>
    </source>
</evidence>
<dbReference type="GO" id="GO:0008168">
    <property type="term" value="F:methyltransferase activity"/>
    <property type="evidence" value="ECO:0007669"/>
    <property type="project" value="UniProtKB-KW"/>
</dbReference>
<evidence type="ECO:0008006" key="5">
    <source>
        <dbReference type="Google" id="ProtNLM"/>
    </source>
</evidence>
<protein>
    <recommendedName>
        <fullName evidence="5">Arginine-hydroxylase NDUFAF5, mitochondrial</fullName>
    </recommendedName>
</protein>
<sequence>MINLQFCKGSFLLHKRYFSIALKNGENVLNVFDRKTKHIQKSRASNLENFIVYDYLKEEVGWRVADRILDINRKFKNVVDLGCGRGYISKHMLADSVENLVMCDMNNSTLEQASLPETGVNVRKEVVNEEELPFEEGSLDLVVSSLTLHWVNDLPSSFKQVIQSLKNDGAFLGALFGGDTLYELRSSLQLADSERLGGLSSHISPFTMINDIGGLLSQAGFRLITMDTDELVIGYPSMFELIWDLKGMGENNCTWNRCKHLNREVMMAAAAIYNQLYGSEGKIPATFQIIYFLGWKPDASQPKPLERGSAKYSLKNIGNITSG</sequence>
<dbReference type="Gene3D" id="3.40.50.150">
    <property type="entry name" value="Vaccinia Virus protein VP39"/>
    <property type="match status" value="1"/>
</dbReference>
<evidence type="ECO:0000256" key="2">
    <source>
        <dbReference type="ARBA" id="ARBA00022679"/>
    </source>
</evidence>
<organism evidence="3 4">
    <name type="scientific">Nezara viridula</name>
    <name type="common">Southern green stink bug</name>
    <name type="synonym">Cimex viridulus</name>
    <dbReference type="NCBI Taxonomy" id="85310"/>
    <lineage>
        <taxon>Eukaryota</taxon>
        <taxon>Metazoa</taxon>
        <taxon>Ecdysozoa</taxon>
        <taxon>Arthropoda</taxon>
        <taxon>Hexapoda</taxon>
        <taxon>Insecta</taxon>
        <taxon>Pterygota</taxon>
        <taxon>Neoptera</taxon>
        <taxon>Paraneoptera</taxon>
        <taxon>Hemiptera</taxon>
        <taxon>Heteroptera</taxon>
        <taxon>Panheteroptera</taxon>
        <taxon>Pentatomomorpha</taxon>
        <taxon>Pentatomoidea</taxon>
        <taxon>Pentatomidae</taxon>
        <taxon>Pentatominae</taxon>
        <taxon>Nezara</taxon>
    </lineage>
</organism>
<dbReference type="CDD" id="cd02440">
    <property type="entry name" value="AdoMet_MTases"/>
    <property type="match status" value="1"/>
</dbReference>
<dbReference type="Proteomes" id="UP001152798">
    <property type="component" value="Chromosome 3"/>
</dbReference>
<name>A0A9P0H5I8_NEZVI</name>
<dbReference type="EMBL" id="OV725079">
    <property type="protein sequence ID" value="CAH1395827.1"/>
    <property type="molecule type" value="Genomic_DNA"/>
</dbReference>
<dbReference type="GO" id="GO:0005739">
    <property type="term" value="C:mitochondrion"/>
    <property type="evidence" value="ECO:0007669"/>
    <property type="project" value="TreeGrafter"/>
</dbReference>
<gene>
    <name evidence="3" type="ORF">NEZAVI_LOCUS6030</name>
</gene>
<dbReference type="GO" id="GO:0032259">
    <property type="term" value="P:methylation"/>
    <property type="evidence" value="ECO:0007669"/>
    <property type="project" value="UniProtKB-KW"/>
</dbReference>
<dbReference type="OrthoDB" id="16816at2759"/>
<dbReference type="SUPFAM" id="SSF53335">
    <property type="entry name" value="S-adenosyl-L-methionine-dependent methyltransferases"/>
    <property type="match status" value="1"/>
</dbReference>
<dbReference type="PANTHER" id="PTHR13090:SF1">
    <property type="entry name" value="ARGININE-HYDROXYLASE NDUFAF5, MITOCHONDRIAL"/>
    <property type="match status" value="1"/>
</dbReference>
<reference evidence="3" key="1">
    <citation type="submission" date="2022-01" db="EMBL/GenBank/DDBJ databases">
        <authorList>
            <person name="King R."/>
        </authorList>
    </citation>
    <scope>NUCLEOTIDE SEQUENCE</scope>
</reference>
<dbReference type="GO" id="GO:0032981">
    <property type="term" value="P:mitochondrial respiratory chain complex I assembly"/>
    <property type="evidence" value="ECO:0007669"/>
    <property type="project" value="TreeGrafter"/>
</dbReference>
<proteinExistence type="predicted"/>
<dbReference type="Pfam" id="PF13489">
    <property type="entry name" value="Methyltransf_23"/>
    <property type="match status" value="1"/>
</dbReference>
<dbReference type="InterPro" id="IPR029063">
    <property type="entry name" value="SAM-dependent_MTases_sf"/>
</dbReference>
<evidence type="ECO:0000313" key="3">
    <source>
        <dbReference type="EMBL" id="CAH1395827.1"/>
    </source>
</evidence>